<dbReference type="Gene3D" id="1.10.238.10">
    <property type="entry name" value="EF-hand"/>
    <property type="match status" value="1"/>
</dbReference>
<gene>
    <name evidence="1" type="ORF">NSCAC_0979</name>
</gene>
<organism evidence="1 2">
    <name type="scientific">Candidatus Nitrosacidococcus tergens</name>
    <dbReference type="NCBI Taxonomy" id="553981"/>
    <lineage>
        <taxon>Bacteria</taxon>
        <taxon>Pseudomonadati</taxon>
        <taxon>Pseudomonadota</taxon>
        <taxon>Gammaproteobacteria</taxon>
        <taxon>Chromatiales</taxon>
        <taxon>Chromatiaceae</taxon>
        <taxon>Candidatus Nitrosacidococcus</taxon>
    </lineage>
</organism>
<dbReference type="EMBL" id="LR778175">
    <property type="protein sequence ID" value="CAB1276060.1"/>
    <property type="molecule type" value="Genomic_DNA"/>
</dbReference>
<accession>A0A7G1Q9T7</accession>
<evidence type="ECO:0000313" key="2">
    <source>
        <dbReference type="Proteomes" id="UP000516072"/>
    </source>
</evidence>
<protein>
    <submittedName>
        <fullName evidence="1">Uncharacterized protein</fullName>
    </submittedName>
</protein>
<keyword evidence="2" id="KW-1185">Reference proteome</keyword>
<dbReference type="InterPro" id="IPR011992">
    <property type="entry name" value="EF-hand-dom_pair"/>
</dbReference>
<sequence>MTNLFAYRTVFIFLFTLSWLFPQMSYSVEPIMPRADLQQAQSWGNRQPTFSELDKNGDNLISREEAKQWDSLNKNFASVDQDQNSKIDQSEFSDFETKKIKESIKDFIKN</sequence>
<dbReference type="KEGG" id="ntg:NSCAC_0979"/>
<name>A0A7G1Q9T7_9GAMM</name>
<reference evidence="1 2" key="1">
    <citation type="submission" date="2020-03" db="EMBL/GenBank/DDBJ databases">
        <authorList>
            <person name="Picone N."/>
        </authorList>
    </citation>
    <scope>NUCLEOTIDE SEQUENCE [LARGE SCALE GENOMIC DNA]</scope>
    <source>
        <strain evidence="1">NSCAC1</strain>
    </source>
</reference>
<dbReference type="AlphaFoldDB" id="A0A7G1Q9T7"/>
<proteinExistence type="predicted"/>
<dbReference type="RefSeq" id="WP_197743725.1">
    <property type="nucleotide sequence ID" value="NZ_LR778175.1"/>
</dbReference>
<dbReference type="Proteomes" id="UP000516072">
    <property type="component" value="Chromosome"/>
</dbReference>
<evidence type="ECO:0000313" key="1">
    <source>
        <dbReference type="EMBL" id="CAB1276060.1"/>
    </source>
</evidence>
<dbReference type="SUPFAM" id="SSF47473">
    <property type="entry name" value="EF-hand"/>
    <property type="match status" value="1"/>
</dbReference>